<evidence type="ECO:0000256" key="1">
    <source>
        <dbReference type="ARBA" id="ARBA00005046"/>
    </source>
</evidence>
<reference evidence="5" key="1">
    <citation type="submission" date="2023-01" db="EMBL/GenBank/DDBJ databases">
        <title>Key to firefly adult light organ development and bioluminescence: homeobox transcription factors regulate luciferase expression and transportation to peroxisome.</title>
        <authorList>
            <person name="Fu X."/>
        </authorList>
    </citation>
    <scope>NUCLEOTIDE SEQUENCE [LARGE SCALE GENOMIC DNA]</scope>
</reference>
<name>A0AAN7SQ53_9COLE</name>
<feature type="domain" description="Molybdopterin cofactor biosynthesis C (MoaC)" evidence="3">
    <location>
        <begin position="1"/>
        <end position="72"/>
    </location>
</feature>
<evidence type="ECO:0000256" key="2">
    <source>
        <dbReference type="ARBA" id="ARBA00023150"/>
    </source>
</evidence>
<dbReference type="EMBL" id="JARPUR010000002">
    <property type="protein sequence ID" value="KAK4882913.1"/>
    <property type="molecule type" value="Genomic_DNA"/>
</dbReference>
<evidence type="ECO:0000313" key="5">
    <source>
        <dbReference type="Proteomes" id="UP001353858"/>
    </source>
</evidence>
<sequence>MVDVTDKHVTIRKATAKAVVKVGHDIIKLIKENAMKKGDVLSIAQVAGISAAKKTSDIIPLCHNIPLTKIKCQGKTGVEMEALTAASVSALTVYDMCKAVSHNIKITDIVLLNKSGGTKSDYQHEEIVLRDYETSPITKDPVFIGHI</sequence>
<dbReference type="SUPFAM" id="SSF55040">
    <property type="entry name" value="Molybdenum cofactor biosynthesis protein C, MoaC"/>
    <property type="match status" value="1"/>
</dbReference>
<keyword evidence="5" id="KW-1185">Reference proteome</keyword>
<dbReference type="Pfam" id="PF01967">
    <property type="entry name" value="MoaC"/>
    <property type="match status" value="1"/>
</dbReference>
<dbReference type="Gene3D" id="3.30.70.640">
    <property type="entry name" value="Molybdopterin cofactor biosynthesis C (MoaC) domain"/>
    <property type="match status" value="2"/>
</dbReference>
<comment type="pathway">
    <text evidence="1">Cofactor biosynthesis; molybdopterin biosynthesis.</text>
</comment>
<protein>
    <recommendedName>
        <fullName evidence="3">Molybdopterin cofactor biosynthesis C (MoaC) domain-containing protein</fullName>
    </recommendedName>
</protein>
<gene>
    <name evidence="4" type="ORF">RN001_006232</name>
</gene>
<comment type="caution">
    <text evidence="4">The sequence shown here is derived from an EMBL/GenBank/DDBJ whole genome shotgun (WGS) entry which is preliminary data.</text>
</comment>
<dbReference type="Proteomes" id="UP001353858">
    <property type="component" value="Unassembled WGS sequence"/>
</dbReference>
<dbReference type="GO" id="GO:0006777">
    <property type="term" value="P:Mo-molybdopterin cofactor biosynthetic process"/>
    <property type="evidence" value="ECO:0007669"/>
    <property type="project" value="UniProtKB-KW"/>
</dbReference>
<dbReference type="InterPro" id="IPR036522">
    <property type="entry name" value="MoaC_sf"/>
</dbReference>
<proteinExistence type="predicted"/>
<keyword evidence="2" id="KW-0501">Molybdenum cofactor biosynthesis</keyword>
<accession>A0AAN7SQ53</accession>
<evidence type="ECO:0000259" key="3">
    <source>
        <dbReference type="Pfam" id="PF01967"/>
    </source>
</evidence>
<dbReference type="AlphaFoldDB" id="A0AAN7SQ53"/>
<dbReference type="InterPro" id="IPR002820">
    <property type="entry name" value="Mopterin_CF_biosynth-C_dom"/>
</dbReference>
<evidence type="ECO:0000313" key="4">
    <source>
        <dbReference type="EMBL" id="KAK4882913.1"/>
    </source>
</evidence>
<organism evidence="4 5">
    <name type="scientific">Aquatica leii</name>
    <dbReference type="NCBI Taxonomy" id="1421715"/>
    <lineage>
        <taxon>Eukaryota</taxon>
        <taxon>Metazoa</taxon>
        <taxon>Ecdysozoa</taxon>
        <taxon>Arthropoda</taxon>
        <taxon>Hexapoda</taxon>
        <taxon>Insecta</taxon>
        <taxon>Pterygota</taxon>
        <taxon>Neoptera</taxon>
        <taxon>Endopterygota</taxon>
        <taxon>Coleoptera</taxon>
        <taxon>Polyphaga</taxon>
        <taxon>Elateriformia</taxon>
        <taxon>Elateroidea</taxon>
        <taxon>Lampyridae</taxon>
        <taxon>Luciolinae</taxon>
        <taxon>Aquatica</taxon>
    </lineage>
</organism>